<reference evidence="2 3" key="1">
    <citation type="journal article" date="2020" name="ISME J.">
        <title>Uncovering the hidden diversity of litter-decomposition mechanisms in mushroom-forming fungi.</title>
        <authorList>
            <person name="Floudas D."/>
            <person name="Bentzer J."/>
            <person name="Ahren D."/>
            <person name="Johansson T."/>
            <person name="Persson P."/>
            <person name="Tunlid A."/>
        </authorList>
    </citation>
    <scope>NUCLEOTIDE SEQUENCE [LARGE SCALE GENOMIC DNA]</scope>
    <source>
        <strain evidence="2 3">CBS 175.51</strain>
    </source>
</reference>
<gene>
    <name evidence="2" type="ORF">D9611_002568</name>
</gene>
<dbReference type="AlphaFoldDB" id="A0A8H5FDZ6"/>
<evidence type="ECO:0000259" key="1">
    <source>
        <dbReference type="PROSITE" id="PS51186"/>
    </source>
</evidence>
<sequence>MTEVQLWSKHLQLDTDPRVGFLKTAHIPRADASYDLAFKPDPLVTYLGADEKQTLLRQFRRRCIMFLSLFVWVRSQVCLTIGRGSAIAMAIVPSKVTPSLKVRFLKWLLGVVYKKNRSLFSSKEALKRRTDYDAKLEAIIGDKIGDKSKLEGMIYVPLVMTAPESQGRGYASTLLARVTALADSMKLSAWLVSSNIANEPFYSKHGFKTVGVFTVGDDNPTWTKGPIVVQVMLREPKSKA</sequence>
<protein>
    <recommendedName>
        <fullName evidence="1">N-acetyltransferase domain-containing protein</fullName>
    </recommendedName>
</protein>
<comment type="caution">
    <text evidence="2">The sequence shown here is derived from an EMBL/GenBank/DDBJ whole genome shotgun (WGS) entry which is preliminary data.</text>
</comment>
<dbReference type="Pfam" id="PF13508">
    <property type="entry name" value="Acetyltransf_7"/>
    <property type="match status" value="1"/>
</dbReference>
<dbReference type="OrthoDB" id="2744543at2759"/>
<dbReference type="Proteomes" id="UP000541558">
    <property type="component" value="Unassembled WGS sequence"/>
</dbReference>
<dbReference type="GO" id="GO:0016747">
    <property type="term" value="F:acyltransferase activity, transferring groups other than amino-acyl groups"/>
    <property type="evidence" value="ECO:0007669"/>
    <property type="project" value="InterPro"/>
</dbReference>
<evidence type="ECO:0000313" key="3">
    <source>
        <dbReference type="Proteomes" id="UP000541558"/>
    </source>
</evidence>
<dbReference type="InterPro" id="IPR052523">
    <property type="entry name" value="Trichothecene_AcTrans"/>
</dbReference>
<accession>A0A8H5FDZ6</accession>
<dbReference type="PROSITE" id="PS51186">
    <property type="entry name" value="GNAT"/>
    <property type="match status" value="1"/>
</dbReference>
<keyword evidence="3" id="KW-1185">Reference proteome</keyword>
<dbReference type="EMBL" id="JAACJK010000109">
    <property type="protein sequence ID" value="KAF5333625.1"/>
    <property type="molecule type" value="Genomic_DNA"/>
</dbReference>
<dbReference type="InterPro" id="IPR016181">
    <property type="entry name" value="Acyl_CoA_acyltransferase"/>
</dbReference>
<name>A0A8H5FDZ6_9AGAR</name>
<feature type="domain" description="N-acetyltransferase" evidence="1">
    <location>
        <begin position="91"/>
        <end position="234"/>
    </location>
</feature>
<dbReference type="PANTHER" id="PTHR42791:SF1">
    <property type="entry name" value="N-ACETYLTRANSFERASE DOMAIN-CONTAINING PROTEIN"/>
    <property type="match status" value="1"/>
</dbReference>
<dbReference type="InterPro" id="IPR000182">
    <property type="entry name" value="GNAT_dom"/>
</dbReference>
<organism evidence="2 3">
    <name type="scientific">Ephemerocybe angulata</name>
    <dbReference type="NCBI Taxonomy" id="980116"/>
    <lineage>
        <taxon>Eukaryota</taxon>
        <taxon>Fungi</taxon>
        <taxon>Dikarya</taxon>
        <taxon>Basidiomycota</taxon>
        <taxon>Agaricomycotina</taxon>
        <taxon>Agaricomycetes</taxon>
        <taxon>Agaricomycetidae</taxon>
        <taxon>Agaricales</taxon>
        <taxon>Agaricineae</taxon>
        <taxon>Psathyrellaceae</taxon>
        <taxon>Ephemerocybe</taxon>
    </lineage>
</organism>
<dbReference type="Gene3D" id="3.40.630.30">
    <property type="match status" value="1"/>
</dbReference>
<evidence type="ECO:0000313" key="2">
    <source>
        <dbReference type="EMBL" id="KAF5333625.1"/>
    </source>
</evidence>
<dbReference type="SUPFAM" id="SSF55729">
    <property type="entry name" value="Acyl-CoA N-acyltransferases (Nat)"/>
    <property type="match status" value="1"/>
</dbReference>
<dbReference type="PANTHER" id="PTHR42791">
    <property type="entry name" value="GNAT FAMILY ACETYLTRANSFERASE"/>
    <property type="match status" value="1"/>
</dbReference>
<proteinExistence type="predicted"/>